<dbReference type="Pfam" id="PF01419">
    <property type="entry name" value="Jacalin"/>
    <property type="match status" value="1"/>
</dbReference>
<name>A0AAD9X2B6_9ROSI</name>
<dbReference type="GO" id="GO:0030246">
    <property type="term" value="F:carbohydrate binding"/>
    <property type="evidence" value="ECO:0007669"/>
    <property type="project" value="UniProtKB-KW"/>
</dbReference>
<dbReference type="SUPFAM" id="SSF51101">
    <property type="entry name" value="Mannose-binding lectins"/>
    <property type="match status" value="1"/>
</dbReference>
<proteinExistence type="inferred from homology"/>
<keyword evidence="5" id="KW-1185">Reference proteome</keyword>
<evidence type="ECO:0000313" key="4">
    <source>
        <dbReference type="EMBL" id="KAK2651488.1"/>
    </source>
</evidence>
<evidence type="ECO:0000256" key="1">
    <source>
        <dbReference type="ARBA" id="ARBA00006568"/>
    </source>
</evidence>
<comment type="caution">
    <text evidence="4">The sequence shown here is derived from an EMBL/GenBank/DDBJ whole genome shotgun (WGS) entry which is preliminary data.</text>
</comment>
<protein>
    <recommendedName>
        <fullName evidence="3">Jacalin-type lectin domain-containing protein</fullName>
    </recommendedName>
</protein>
<evidence type="ECO:0000313" key="5">
    <source>
        <dbReference type="Proteomes" id="UP001280121"/>
    </source>
</evidence>
<organism evidence="4 5">
    <name type="scientific">Dipteronia dyeriana</name>
    <dbReference type="NCBI Taxonomy" id="168575"/>
    <lineage>
        <taxon>Eukaryota</taxon>
        <taxon>Viridiplantae</taxon>
        <taxon>Streptophyta</taxon>
        <taxon>Embryophyta</taxon>
        <taxon>Tracheophyta</taxon>
        <taxon>Spermatophyta</taxon>
        <taxon>Magnoliopsida</taxon>
        <taxon>eudicotyledons</taxon>
        <taxon>Gunneridae</taxon>
        <taxon>Pentapetalae</taxon>
        <taxon>rosids</taxon>
        <taxon>malvids</taxon>
        <taxon>Sapindales</taxon>
        <taxon>Sapindaceae</taxon>
        <taxon>Hippocastanoideae</taxon>
        <taxon>Acereae</taxon>
        <taxon>Dipteronia</taxon>
    </lineage>
</organism>
<comment type="similarity">
    <text evidence="1">Belongs to the jacalin lectin family.</text>
</comment>
<dbReference type="Proteomes" id="UP001280121">
    <property type="component" value="Unassembled WGS sequence"/>
</dbReference>
<sequence>MGATITTGPCLPWNPLTYTGSLVDVRTSCSQDQSLIKAGAWGGSGGCEWSYVPRAGITEIQISSGWVIDSLSFEGIDECSQKFGGER</sequence>
<dbReference type="Gene3D" id="2.100.10.30">
    <property type="entry name" value="Jacalin-like lectin domain"/>
    <property type="match status" value="1"/>
</dbReference>
<dbReference type="InterPro" id="IPR036404">
    <property type="entry name" value="Jacalin-like_lectin_dom_sf"/>
</dbReference>
<dbReference type="AlphaFoldDB" id="A0AAD9X2B6"/>
<keyword evidence="2" id="KW-0430">Lectin</keyword>
<gene>
    <name evidence="4" type="ORF">Ddye_011344</name>
</gene>
<accession>A0AAD9X2B6</accession>
<reference evidence="4" key="1">
    <citation type="journal article" date="2023" name="Plant J.">
        <title>Genome sequences and population genomics provide insights into the demographic history, inbreeding, and mutation load of two 'living fossil' tree species of Dipteronia.</title>
        <authorList>
            <person name="Feng Y."/>
            <person name="Comes H.P."/>
            <person name="Chen J."/>
            <person name="Zhu S."/>
            <person name="Lu R."/>
            <person name="Zhang X."/>
            <person name="Li P."/>
            <person name="Qiu J."/>
            <person name="Olsen K.M."/>
            <person name="Qiu Y."/>
        </authorList>
    </citation>
    <scope>NUCLEOTIDE SEQUENCE</scope>
    <source>
        <strain evidence="4">KIB01</strain>
    </source>
</reference>
<evidence type="ECO:0000259" key="3">
    <source>
        <dbReference type="PROSITE" id="PS51752"/>
    </source>
</evidence>
<feature type="domain" description="Jacalin-type lectin" evidence="3">
    <location>
        <begin position="35"/>
        <end position="87"/>
    </location>
</feature>
<dbReference type="InterPro" id="IPR001229">
    <property type="entry name" value="Jacalin-like_lectin_dom"/>
</dbReference>
<evidence type="ECO:0000256" key="2">
    <source>
        <dbReference type="ARBA" id="ARBA00022734"/>
    </source>
</evidence>
<dbReference type="EMBL" id="JANJYI010000004">
    <property type="protein sequence ID" value="KAK2651488.1"/>
    <property type="molecule type" value="Genomic_DNA"/>
</dbReference>
<dbReference type="PROSITE" id="PS51752">
    <property type="entry name" value="JACALIN_LECTIN"/>
    <property type="match status" value="1"/>
</dbReference>